<dbReference type="InterPro" id="IPR003594">
    <property type="entry name" value="HATPase_dom"/>
</dbReference>
<proteinExistence type="predicted"/>
<evidence type="ECO:0000256" key="1">
    <source>
        <dbReference type="ARBA" id="ARBA00000085"/>
    </source>
</evidence>
<dbReference type="SMART" id="SM00388">
    <property type="entry name" value="HisKA"/>
    <property type="match status" value="1"/>
</dbReference>
<dbReference type="Gene3D" id="6.10.340.10">
    <property type="match status" value="1"/>
</dbReference>
<keyword evidence="5" id="KW-0808">Transferase</keyword>
<dbReference type="RefSeq" id="WP_067545439.1">
    <property type="nucleotide sequence ID" value="NZ_CP012836.1"/>
</dbReference>
<dbReference type="GO" id="GO:0000155">
    <property type="term" value="F:phosphorelay sensor kinase activity"/>
    <property type="evidence" value="ECO:0007669"/>
    <property type="project" value="InterPro"/>
</dbReference>
<dbReference type="Pfam" id="PF02518">
    <property type="entry name" value="HATPase_c"/>
    <property type="match status" value="1"/>
</dbReference>
<dbReference type="InterPro" id="IPR050428">
    <property type="entry name" value="TCS_sensor_his_kinase"/>
</dbReference>
<evidence type="ECO:0000256" key="8">
    <source>
        <dbReference type="ARBA" id="ARBA00022989"/>
    </source>
</evidence>
<feature type="transmembrane region" description="Helical" evidence="11">
    <location>
        <begin position="12"/>
        <end position="32"/>
    </location>
</feature>
<evidence type="ECO:0000256" key="2">
    <source>
        <dbReference type="ARBA" id="ARBA00004141"/>
    </source>
</evidence>
<protein>
    <recommendedName>
        <fullName evidence="3">histidine kinase</fullName>
        <ecNumber evidence="3">2.7.13.3</ecNumber>
    </recommendedName>
</protein>
<dbReference type="AlphaFoldDB" id="A0A142EM95"/>
<evidence type="ECO:0000256" key="4">
    <source>
        <dbReference type="ARBA" id="ARBA00022553"/>
    </source>
</evidence>
<keyword evidence="6 11" id="KW-0812">Transmembrane</keyword>
<dbReference type="CDD" id="cd00082">
    <property type="entry name" value="HisKA"/>
    <property type="match status" value="1"/>
</dbReference>
<comment type="subcellular location">
    <subcellularLocation>
        <location evidence="2">Membrane</location>
        <topology evidence="2">Multi-pass membrane protein</topology>
    </subcellularLocation>
</comment>
<dbReference type="STRING" id="1727163.AO498_07465"/>
<organism evidence="14 15">
    <name type="scientific">Algoriphagus sanaruensis</name>
    <dbReference type="NCBI Taxonomy" id="1727163"/>
    <lineage>
        <taxon>Bacteria</taxon>
        <taxon>Pseudomonadati</taxon>
        <taxon>Bacteroidota</taxon>
        <taxon>Cytophagia</taxon>
        <taxon>Cytophagales</taxon>
        <taxon>Cyclobacteriaceae</taxon>
        <taxon>Algoriphagus</taxon>
    </lineage>
</organism>
<evidence type="ECO:0000313" key="14">
    <source>
        <dbReference type="EMBL" id="AMQ56250.1"/>
    </source>
</evidence>
<dbReference type="Pfam" id="PF00672">
    <property type="entry name" value="HAMP"/>
    <property type="match status" value="1"/>
</dbReference>
<dbReference type="EMBL" id="CP012836">
    <property type="protein sequence ID" value="AMQ56250.1"/>
    <property type="molecule type" value="Genomic_DNA"/>
</dbReference>
<keyword evidence="10 11" id="KW-0472">Membrane</keyword>
<comment type="catalytic activity">
    <reaction evidence="1">
        <text>ATP + protein L-histidine = ADP + protein N-phospho-L-histidine.</text>
        <dbReference type="EC" id="2.7.13.3"/>
    </reaction>
</comment>
<dbReference type="Gene3D" id="3.30.565.10">
    <property type="entry name" value="Histidine kinase-like ATPase, C-terminal domain"/>
    <property type="match status" value="1"/>
</dbReference>
<evidence type="ECO:0000259" key="13">
    <source>
        <dbReference type="PROSITE" id="PS50885"/>
    </source>
</evidence>
<dbReference type="InterPro" id="IPR036097">
    <property type="entry name" value="HisK_dim/P_sf"/>
</dbReference>
<evidence type="ECO:0000256" key="3">
    <source>
        <dbReference type="ARBA" id="ARBA00012438"/>
    </source>
</evidence>
<dbReference type="GO" id="GO:0005886">
    <property type="term" value="C:plasma membrane"/>
    <property type="evidence" value="ECO:0007669"/>
    <property type="project" value="TreeGrafter"/>
</dbReference>
<evidence type="ECO:0000256" key="6">
    <source>
        <dbReference type="ARBA" id="ARBA00022692"/>
    </source>
</evidence>
<dbReference type="CDD" id="cd06225">
    <property type="entry name" value="HAMP"/>
    <property type="match status" value="1"/>
</dbReference>
<dbReference type="PRINTS" id="PR00344">
    <property type="entry name" value="BCTRLSENSOR"/>
</dbReference>
<feature type="domain" description="HAMP" evidence="13">
    <location>
        <begin position="185"/>
        <end position="238"/>
    </location>
</feature>
<dbReference type="SMART" id="SM00304">
    <property type="entry name" value="HAMP"/>
    <property type="match status" value="1"/>
</dbReference>
<keyword evidence="8 11" id="KW-1133">Transmembrane helix</keyword>
<keyword evidence="7 14" id="KW-0418">Kinase</keyword>
<dbReference type="Pfam" id="PF00512">
    <property type="entry name" value="HisKA"/>
    <property type="match status" value="1"/>
</dbReference>
<dbReference type="SMART" id="SM00387">
    <property type="entry name" value="HATPase_c"/>
    <property type="match status" value="1"/>
</dbReference>
<reference evidence="15" key="1">
    <citation type="submission" date="2015-09" db="EMBL/GenBank/DDBJ databases">
        <title>Complete sequence of Algoriphagus sp. M8-2.</title>
        <authorList>
            <person name="Shintani M."/>
        </authorList>
    </citation>
    <scope>NUCLEOTIDE SEQUENCE [LARGE SCALE GENOMIC DNA]</scope>
    <source>
        <strain evidence="15">M8-2</strain>
    </source>
</reference>
<evidence type="ECO:0000256" key="5">
    <source>
        <dbReference type="ARBA" id="ARBA00022679"/>
    </source>
</evidence>
<dbReference type="InterPro" id="IPR003660">
    <property type="entry name" value="HAMP_dom"/>
</dbReference>
<keyword evidence="4" id="KW-0597">Phosphoprotein</keyword>
<evidence type="ECO:0000256" key="10">
    <source>
        <dbReference type="ARBA" id="ARBA00023136"/>
    </source>
</evidence>
<sequence length="460" mass="52677">MKSSYKQRIAWRLTWVTALIISAVFVLIYMVADFTLIRNIDRELQLETEKHKDQIFLVRGEIRFLHKDEWEEMEHTQLQLNPIFIEIVDLNGVSMDRSPNLGSQHLLFTPEKAQTQDAWTLKIGDQTVRQQQIPLINDGQTEGYLLVATSFQDADELLTNLRNVLFVLYPMILISLFLTMRYLAGKSMEPILEIISIANQINQKNLNERVPDSNLNDEIGQLTHSINRLLDRLEQALIREKQFTSDASHELRTPLSVLRGTLEVLIRKPRTAEEYQEKIQTALKSIDKMTSIIDQLLALARVESTGKLVHEEVELIAFVEELVDQKKLEFDRVIHFNSQVGFPIYVKTHEKSLKMILENLLQNAVKYSSSDTSVVVEVGMRSLEPYIQVIDQGCGIEEENLEKIFDPFFRTQDALQNPVPGTGLGLAIVKKLCQESGIKISVSSILSRGSVFRLDFPKQS</sequence>
<dbReference type="InterPro" id="IPR036890">
    <property type="entry name" value="HATPase_C_sf"/>
</dbReference>
<dbReference type="SUPFAM" id="SSF158472">
    <property type="entry name" value="HAMP domain-like"/>
    <property type="match status" value="1"/>
</dbReference>
<dbReference type="SUPFAM" id="SSF47384">
    <property type="entry name" value="Homodimeric domain of signal transducing histidine kinase"/>
    <property type="match status" value="1"/>
</dbReference>
<dbReference type="FunFam" id="1.10.287.130:FF:000001">
    <property type="entry name" value="Two-component sensor histidine kinase"/>
    <property type="match status" value="1"/>
</dbReference>
<feature type="transmembrane region" description="Helical" evidence="11">
    <location>
        <begin position="164"/>
        <end position="184"/>
    </location>
</feature>
<dbReference type="InterPro" id="IPR005467">
    <property type="entry name" value="His_kinase_dom"/>
</dbReference>
<dbReference type="PATRIC" id="fig|1727163.4.peg.1550"/>
<keyword evidence="15" id="KW-1185">Reference proteome</keyword>
<reference evidence="14 15" key="2">
    <citation type="journal article" date="2016" name="Genome Announc.">
        <title>Complete Genome Sequence of Algoriphagus sp. Strain M8-2, Isolated from a Brackish Lake.</title>
        <authorList>
            <person name="Muraguchi Y."/>
            <person name="Kushimoto K."/>
            <person name="Ohtsubo Y."/>
            <person name="Suzuki T."/>
            <person name="Dohra H."/>
            <person name="Kimbara K."/>
            <person name="Shintani M."/>
        </authorList>
    </citation>
    <scope>NUCLEOTIDE SEQUENCE [LARGE SCALE GENOMIC DNA]</scope>
    <source>
        <strain evidence="14 15">M8-2</strain>
    </source>
</reference>
<dbReference type="KEGG" id="alm:AO498_07465"/>
<evidence type="ECO:0000256" key="7">
    <source>
        <dbReference type="ARBA" id="ARBA00022777"/>
    </source>
</evidence>
<dbReference type="Proteomes" id="UP000073816">
    <property type="component" value="Chromosome"/>
</dbReference>
<keyword evidence="9" id="KW-0902">Two-component regulatory system</keyword>
<dbReference type="InterPro" id="IPR003661">
    <property type="entry name" value="HisK_dim/P_dom"/>
</dbReference>
<dbReference type="PROSITE" id="PS50885">
    <property type="entry name" value="HAMP"/>
    <property type="match status" value="1"/>
</dbReference>
<dbReference type="EC" id="2.7.13.3" evidence="3"/>
<dbReference type="SUPFAM" id="SSF55874">
    <property type="entry name" value="ATPase domain of HSP90 chaperone/DNA topoisomerase II/histidine kinase"/>
    <property type="match status" value="1"/>
</dbReference>
<dbReference type="PROSITE" id="PS50109">
    <property type="entry name" value="HIS_KIN"/>
    <property type="match status" value="1"/>
</dbReference>
<gene>
    <name evidence="14" type="ORF">AO498_07465</name>
</gene>
<dbReference type="PANTHER" id="PTHR45436">
    <property type="entry name" value="SENSOR HISTIDINE KINASE YKOH"/>
    <property type="match status" value="1"/>
</dbReference>
<dbReference type="OrthoDB" id="594725at2"/>
<feature type="domain" description="Histidine kinase" evidence="12">
    <location>
        <begin position="246"/>
        <end position="460"/>
    </location>
</feature>
<dbReference type="PANTHER" id="PTHR45436:SF15">
    <property type="entry name" value="SENSOR HISTIDINE KINASE CUSS"/>
    <property type="match status" value="1"/>
</dbReference>
<dbReference type="Gene3D" id="1.10.287.130">
    <property type="match status" value="1"/>
</dbReference>
<evidence type="ECO:0000256" key="11">
    <source>
        <dbReference type="SAM" id="Phobius"/>
    </source>
</evidence>
<dbReference type="InterPro" id="IPR004358">
    <property type="entry name" value="Sig_transdc_His_kin-like_C"/>
</dbReference>
<evidence type="ECO:0000259" key="12">
    <source>
        <dbReference type="PROSITE" id="PS50109"/>
    </source>
</evidence>
<evidence type="ECO:0000313" key="15">
    <source>
        <dbReference type="Proteomes" id="UP000073816"/>
    </source>
</evidence>
<accession>A0A142EM95</accession>
<evidence type="ECO:0000256" key="9">
    <source>
        <dbReference type="ARBA" id="ARBA00023012"/>
    </source>
</evidence>
<name>A0A142EM95_9BACT</name>